<dbReference type="Proteomes" id="UP000274756">
    <property type="component" value="Unassembled WGS sequence"/>
</dbReference>
<evidence type="ECO:0000313" key="5">
    <source>
        <dbReference type="WBParaSite" id="DME_0000590101-mRNA-1"/>
    </source>
</evidence>
<dbReference type="PANTHER" id="PTHR45725:SF20">
    <property type="entry name" value="C3H1-TYPE DOMAIN-CONTAINING PROTEIN-RELATED"/>
    <property type="match status" value="1"/>
</dbReference>
<feature type="region of interest" description="Disordered" evidence="1">
    <location>
        <begin position="1"/>
        <end position="92"/>
    </location>
</feature>
<dbReference type="EMBL" id="UYYG01000009">
    <property type="protein sequence ID" value="VDN50867.1"/>
    <property type="molecule type" value="Genomic_DNA"/>
</dbReference>
<evidence type="ECO:0000313" key="2">
    <source>
        <dbReference type="EMBL" id="VDN50867.1"/>
    </source>
</evidence>
<feature type="compositionally biased region" description="Basic and acidic residues" evidence="1">
    <location>
        <begin position="29"/>
        <end position="42"/>
    </location>
</feature>
<name>A0A0N4UES9_DRAME</name>
<dbReference type="OrthoDB" id="5876869at2759"/>
<gene>
    <name evidence="2" type="ORF">DME_LOCUS840</name>
</gene>
<reference evidence="2 4" key="2">
    <citation type="submission" date="2018-11" db="EMBL/GenBank/DDBJ databases">
        <authorList>
            <consortium name="Pathogen Informatics"/>
        </authorList>
    </citation>
    <scope>NUCLEOTIDE SEQUENCE [LARGE SCALE GENOMIC DNA]</scope>
</reference>
<dbReference type="WBParaSite" id="DME_0000590101-mRNA-1">
    <property type="protein sequence ID" value="DME_0000590101-mRNA-1"/>
    <property type="gene ID" value="DME_0000590101"/>
</dbReference>
<dbReference type="Proteomes" id="UP000038040">
    <property type="component" value="Unplaced"/>
</dbReference>
<evidence type="ECO:0000256" key="1">
    <source>
        <dbReference type="SAM" id="MobiDB-lite"/>
    </source>
</evidence>
<dbReference type="PANTHER" id="PTHR45725">
    <property type="entry name" value="FORMIN HOMOLOGY 2 FAMILY MEMBER"/>
    <property type="match status" value="1"/>
</dbReference>
<evidence type="ECO:0000313" key="3">
    <source>
        <dbReference type="Proteomes" id="UP000038040"/>
    </source>
</evidence>
<feature type="region of interest" description="Disordered" evidence="1">
    <location>
        <begin position="190"/>
        <end position="214"/>
    </location>
</feature>
<feature type="region of interest" description="Disordered" evidence="1">
    <location>
        <begin position="572"/>
        <end position="628"/>
    </location>
</feature>
<feature type="compositionally biased region" description="Polar residues" evidence="1">
    <location>
        <begin position="49"/>
        <end position="60"/>
    </location>
</feature>
<dbReference type="AlphaFoldDB" id="A0A0N4UES9"/>
<sequence>MEIGTNELTRPFRIPRRKNNPDETNDNADEVKRSRAAVDSDLRSPLVAPTTTRRNANSFSRIVPPTKRKAPGDNHNQSLNAKKSIKQRSSGPEVLDKILGIMVNPPKDRRRDVNSEQYFFAVMKEEIDESDPNEASNPSKSQNAPTLTYEELQKRYVDNSLCYSFLTKEGLMERLLGLKMLTGRIDSHATLGCMSYDPNDPRRKNYGASSNFDNYSPILKEQQLTGQFNNAPMEERKGPRTPPGSPGQADNSSLISSRGVGSASPSSPPPPPPPPDEEPLNKSDPANDIIAEVAEFTKLPPCRLSECLGEELQNAVKQVSLILNVLAVDRSVLLNTLKDALIRVGKKEEPSMKSTRALSVKKEQPIINEGEIIETATVEVEMDIESSKSFEEKEQRVLPPPPPAPKTPPFFLSEVNLIAPLNHPTLATSGIPSIGSCILPTPPPPPPIVSTVVAPPPRLSFCHNPSSINMAAPSSTSSAPILPLFNQRPPVKFKNEVSTSPQASSDVTCFNPSIQNPLFTTPPPPTINTNILLRPSLQASRPPLLINETSLGIPAKPPPNADQFSSIANSKIVPLMPFPPPSETIHSNQSSSSTSKKPQPPTFFNSRIDFSKPPPIHNPPPRNISPVSSSALHFMEKSASNFNNPNSSNLLTQELAPTRFPSVYSLKENRTIIANGKSDIVPSVSTLSFSQAPDPFSLYHLSQRTDQLSSTPSIQTYRRNNDSTFMKNDCSSLQSSVPPENNPTPTSQNVIKTLLSALAIPQQSKSPPSAKNSFVPMNNVSGNTQNPTTINFSIQMDHFNRFSRQNSDCINHSQQIFDGNRQYCGFSSSFNPSVLNERQQQEDDSDVVDFSWPPANFEETSNQQTPTESSVMGNMSNMEQEKRQINYSPGRIQCKAPTNSLTNSIRLNSVPDGGNFMNRKLRPPPHAPFIPLRPSHFALPGQSKPLTFFPPQRSIPSLRQIMPERFVRPPFRRY</sequence>
<feature type="compositionally biased region" description="Pro residues" evidence="1">
    <location>
        <begin position="612"/>
        <end position="623"/>
    </location>
</feature>
<protein>
    <submittedName>
        <fullName evidence="5">FH2 domain-containing protein</fullName>
    </submittedName>
</protein>
<keyword evidence="4" id="KW-1185">Reference proteome</keyword>
<feature type="region of interest" description="Disordered" evidence="1">
    <location>
        <begin position="127"/>
        <end position="147"/>
    </location>
</feature>
<feature type="compositionally biased region" description="Polar residues" evidence="1">
    <location>
        <begin position="133"/>
        <end position="146"/>
    </location>
</feature>
<accession>A0A0N4UES9</accession>
<dbReference type="InterPro" id="IPR051425">
    <property type="entry name" value="Formin_Homology"/>
</dbReference>
<evidence type="ECO:0000313" key="4">
    <source>
        <dbReference type="Proteomes" id="UP000274756"/>
    </source>
</evidence>
<proteinExistence type="predicted"/>
<reference evidence="5" key="1">
    <citation type="submission" date="2017-02" db="UniProtKB">
        <authorList>
            <consortium name="WormBaseParasite"/>
        </authorList>
    </citation>
    <scope>IDENTIFICATION</scope>
</reference>
<feature type="region of interest" description="Disordered" evidence="1">
    <location>
        <begin position="231"/>
        <end position="284"/>
    </location>
</feature>
<organism evidence="3 5">
    <name type="scientific">Dracunculus medinensis</name>
    <name type="common">Guinea worm</name>
    <dbReference type="NCBI Taxonomy" id="318479"/>
    <lineage>
        <taxon>Eukaryota</taxon>
        <taxon>Metazoa</taxon>
        <taxon>Ecdysozoa</taxon>
        <taxon>Nematoda</taxon>
        <taxon>Chromadorea</taxon>
        <taxon>Rhabditida</taxon>
        <taxon>Spirurina</taxon>
        <taxon>Dracunculoidea</taxon>
        <taxon>Dracunculidae</taxon>
        <taxon>Dracunculus</taxon>
    </lineage>
</organism>
<dbReference type="STRING" id="318479.A0A0N4UES9"/>